<comment type="caution">
    <text evidence="3">The sequence shown here is derived from an EMBL/GenBank/DDBJ whole genome shotgun (WGS) entry which is preliminary data.</text>
</comment>
<accession>D3BMN6</accession>
<dbReference type="EMBL" id="ADBJ01000043">
    <property type="protein sequence ID" value="EFA77248.1"/>
    <property type="molecule type" value="Genomic_DNA"/>
</dbReference>
<dbReference type="Proteomes" id="UP000001396">
    <property type="component" value="Unassembled WGS sequence"/>
</dbReference>
<evidence type="ECO:0000313" key="3">
    <source>
        <dbReference type="EMBL" id="EFA77248.1"/>
    </source>
</evidence>
<dbReference type="GeneID" id="31367926"/>
<keyword evidence="1" id="KW-0472">Membrane</keyword>
<reference evidence="3 4" key="1">
    <citation type="journal article" date="2011" name="Genome Res.">
        <title>Phylogeny-wide analysis of social amoeba genomes highlights ancient origins for complex intercellular communication.</title>
        <authorList>
            <person name="Heidel A.J."/>
            <person name="Lawal H.M."/>
            <person name="Felder M."/>
            <person name="Schilde C."/>
            <person name="Helps N.R."/>
            <person name="Tunggal B."/>
            <person name="Rivero F."/>
            <person name="John U."/>
            <person name="Schleicher M."/>
            <person name="Eichinger L."/>
            <person name="Platzer M."/>
            <person name="Noegel A.A."/>
            <person name="Schaap P."/>
            <person name="Gloeckner G."/>
        </authorList>
    </citation>
    <scope>NUCLEOTIDE SEQUENCE [LARGE SCALE GENOMIC DNA]</scope>
    <source>
        <strain evidence="4">ATCC 26659 / Pp 5 / PN500</strain>
    </source>
</reference>
<dbReference type="AlphaFoldDB" id="D3BMN6"/>
<gene>
    <name evidence="3" type="ORF">PPL_12459</name>
</gene>
<sequence>MFRNIIALTLLVCIVVNAQQQLTDIQLNILGTYNFTSGSNITLNLQDSPAKLDGMLIPCYGKVNFFVGFNGKASPQDNVYQQYWDPEQQSLSFNLPTIGQPTNVSTLVVANATSSKPIVFQFIVTPDFNTIVNPKFPMPGNGGKLELAMTDKGKGATVKFTKTDNSNDTYQIYKFVGSLPDGAFPFSACGVQQYASPIDATLQEVGSNQLIASITGLDPSVPTGISIIVTRPGGYQNTYSYGILNDPNEASSTKSSIFIMAMILCFTILFGLIVINEVDQNLNLKDRTTKYFFVLAIYNKNTWINLTEYSATAFH</sequence>
<keyword evidence="1" id="KW-0812">Transmembrane</keyword>
<keyword evidence="1" id="KW-1133">Transmembrane helix</keyword>
<evidence type="ECO:0000256" key="1">
    <source>
        <dbReference type="SAM" id="Phobius"/>
    </source>
</evidence>
<dbReference type="OMA" id="PCFGTFD"/>
<protein>
    <submittedName>
        <fullName evidence="3">Uncharacterized protein</fullName>
    </submittedName>
</protein>
<feature type="signal peptide" evidence="2">
    <location>
        <begin position="1"/>
        <end position="18"/>
    </location>
</feature>
<dbReference type="RefSeq" id="XP_020429377.1">
    <property type="nucleotide sequence ID" value="XM_020583190.1"/>
</dbReference>
<feature type="chain" id="PRO_5003041853" evidence="2">
    <location>
        <begin position="19"/>
        <end position="315"/>
    </location>
</feature>
<organism evidence="3 4">
    <name type="scientific">Heterostelium pallidum (strain ATCC 26659 / Pp 5 / PN500)</name>
    <name type="common">Cellular slime mold</name>
    <name type="synonym">Polysphondylium pallidum</name>
    <dbReference type="NCBI Taxonomy" id="670386"/>
    <lineage>
        <taxon>Eukaryota</taxon>
        <taxon>Amoebozoa</taxon>
        <taxon>Evosea</taxon>
        <taxon>Eumycetozoa</taxon>
        <taxon>Dictyostelia</taxon>
        <taxon>Acytosteliales</taxon>
        <taxon>Acytosteliaceae</taxon>
        <taxon>Heterostelium</taxon>
    </lineage>
</organism>
<proteinExistence type="predicted"/>
<dbReference type="FunCoup" id="D3BMN6">
    <property type="interactions" value="805"/>
</dbReference>
<dbReference type="InParanoid" id="D3BMN6"/>
<evidence type="ECO:0000313" key="4">
    <source>
        <dbReference type="Proteomes" id="UP000001396"/>
    </source>
</evidence>
<keyword evidence="4" id="KW-1185">Reference proteome</keyword>
<feature type="transmembrane region" description="Helical" evidence="1">
    <location>
        <begin position="257"/>
        <end position="275"/>
    </location>
</feature>
<evidence type="ECO:0000256" key="2">
    <source>
        <dbReference type="SAM" id="SignalP"/>
    </source>
</evidence>
<keyword evidence="2" id="KW-0732">Signal</keyword>
<name>D3BMN6_HETP5</name>